<evidence type="ECO:0000313" key="13">
    <source>
        <dbReference type="EMBL" id="OBZ75978.1"/>
    </source>
</evidence>
<dbReference type="STRING" id="5627.A0A1C7MGL9"/>
<keyword evidence="14" id="KW-1185">Reference proteome</keyword>
<accession>A0A1C7MGL9</accession>
<reference evidence="13 14" key="1">
    <citation type="submission" date="2016-03" db="EMBL/GenBank/DDBJ databases">
        <title>Whole genome sequencing of Grifola frondosa 9006-11.</title>
        <authorList>
            <person name="Min B."/>
            <person name="Park H."/>
            <person name="Kim J.-G."/>
            <person name="Cho H."/>
            <person name="Oh Y.-L."/>
            <person name="Kong W.-S."/>
            <person name="Choi I.-G."/>
        </authorList>
    </citation>
    <scope>NUCLEOTIDE SEQUENCE [LARGE SCALE GENOMIC DNA]</scope>
    <source>
        <strain evidence="13 14">9006-11</strain>
    </source>
</reference>
<evidence type="ECO:0000313" key="14">
    <source>
        <dbReference type="Proteomes" id="UP000092993"/>
    </source>
</evidence>
<keyword evidence="8 12" id="KW-0472">Membrane</keyword>
<evidence type="ECO:0000256" key="10">
    <source>
        <dbReference type="SAM" id="Coils"/>
    </source>
</evidence>
<dbReference type="Proteomes" id="UP000092993">
    <property type="component" value="Unassembled WGS sequence"/>
</dbReference>
<dbReference type="OrthoDB" id="427456at2759"/>
<keyword evidence="6 12" id="KW-1133">Transmembrane helix</keyword>
<feature type="coiled-coil region" evidence="10">
    <location>
        <begin position="215"/>
        <end position="242"/>
    </location>
</feature>
<evidence type="ECO:0000256" key="12">
    <source>
        <dbReference type="SAM" id="Phobius"/>
    </source>
</evidence>
<dbReference type="AlphaFoldDB" id="A0A1C7MGL9"/>
<dbReference type="PANTHER" id="PTHR46480">
    <property type="entry name" value="F20B24.22"/>
    <property type="match status" value="1"/>
</dbReference>
<keyword evidence="2" id="KW-0813">Transport</keyword>
<feature type="transmembrane region" description="Helical" evidence="12">
    <location>
        <begin position="134"/>
        <end position="155"/>
    </location>
</feature>
<protein>
    <submittedName>
        <fullName evidence="13">Voltage-gated hydrogen channel 1</fullName>
    </submittedName>
</protein>
<dbReference type="Gene3D" id="1.20.120.350">
    <property type="entry name" value="Voltage-gated potassium channels. Chain C"/>
    <property type="match status" value="1"/>
</dbReference>
<dbReference type="GO" id="GO:0030171">
    <property type="term" value="F:voltage-gated proton channel activity"/>
    <property type="evidence" value="ECO:0007669"/>
    <property type="project" value="InterPro"/>
</dbReference>
<keyword evidence="3" id="KW-1003">Cell membrane</keyword>
<dbReference type="OMA" id="WEDEELH"/>
<sequence>MSEQDPLLPSQTNADNDVEANQRPEPSKHARWRNQTAEFLESAPLHYSVITLARISPILVVIAVLIDSVCVLADLGYSFLSEDCTPIEGPDAPTWLNVLAEISLAITTIFLVEIPVTLWAAGPIFFNPFGPVPHAVLHLFDALVILTTFILEVVLRGRERELASLLIILRLWRLVKLVQGRATVNQLLCERCLRIVPQGIAVSAGELEEEDAKMLAETREKLAEATSALKEVRAENQQLRARVAWLDSGDTGSSTS</sequence>
<keyword evidence="9" id="KW-0407">Ion channel</keyword>
<feature type="region of interest" description="Disordered" evidence="11">
    <location>
        <begin position="1"/>
        <end position="30"/>
    </location>
</feature>
<gene>
    <name evidence="13" type="primary">HVCN1</name>
    <name evidence="13" type="ORF">A0H81_04156</name>
</gene>
<dbReference type="GO" id="GO:0034702">
    <property type="term" value="C:monoatomic ion channel complex"/>
    <property type="evidence" value="ECO:0007669"/>
    <property type="project" value="UniProtKB-KW"/>
</dbReference>
<proteinExistence type="predicted"/>
<dbReference type="PANTHER" id="PTHR46480:SF1">
    <property type="entry name" value="VOLTAGE-GATED HYDROGEN CHANNEL 1"/>
    <property type="match status" value="1"/>
</dbReference>
<comment type="subcellular location">
    <subcellularLocation>
        <location evidence="1">Cell membrane</location>
        <topology evidence="1">Multi-pass membrane protein</topology>
    </subcellularLocation>
</comment>
<evidence type="ECO:0000256" key="1">
    <source>
        <dbReference type="ARBA" id="ARBA00004651"/>
    </source>
</evidence>
<dbReference type="GO" id="GO:0005886">
    <property type="term" value="C:plasma membrane"/>
    <property type="evidence" value="ECO:0007669"/>
    <property type="project" value="UniProtKB-SubCell"/>
</dbReference>
<evidence type="ECO:0000256" key="5">
    <source>
        <dbReference type="ARBA" id="ARBA00022882"/>
    </source>
</evidence>
<feature type="transmembrane region" description="Helical" evidence="12">
    <location>
        <begin position="98"/>
        <end position="122"/>
    </location>
</feature>
<dbReference type="InterPro" id="IPR031846">
    <property type="entry name" value="Hvcn1"/>
</dbReference>
<dbReference type="InterPro" id="IPR027359">
    <property type="entry name" value="Volt_channel_dom_sf"/>
</dbReference>
<evidence type="ECO:0000256" key="4">
    <source>
        <dbReference type="ARBA" id="ARBA00022692"/>
    </source>
</evidence>
<keyword evidence="7" id="KW-0406">Ion transport</keyword>
<feature type="transmembrane region" description="Helical" evidence="12">
    <location>
        <begin position="55"/>
        <end position="77"/>
    </location>
</feature>
<keyword evidence="5" id="KW-0851">Voltage-gated channel</keyword>
<keyword evidence="10" id="KW-0175">Coiled coil</keyword>
<evidence type="ECO:0000256" key="3">
    <source>
        <dbReference type="ARBA" id="ARBA00022475"/>
    </source>
</evidence>
<evidence type="ECO:0000256" key="2">
    <source>
        <dbReference type="ARBA" id="ARBA00022448"/>
    </source>
</evidence>
<evidence type="ECO:0000256" key="11">
    <source>
        <dbReference type="SAM" id="MobiDB-lite"/>
    </source>
</evidence>
<evidence type="ECO:0000256" key="6">
    <source>
        <dbReference type="ARBA" id="ARBA00022989"/>
    </source>
</evidence>
<evidence type="ECO:0000256" key="7">
    <source>
        <dbReference type="ARBA" id="ARBA00023065"/>
    </source>
</evidence>
<name>A0A1C7MGL9_GRIFR</name>
<organism evidence="13 14">
    <name type="scientific">Grifola frondosa</name>
    <name type="common">Maitake</name>
    <name type="synonym">Polyporus frondosus</name>
    <dbReference type="NCBI Taxonomy" id="5627"/>
    <lineage>
        <taxon>Eukaryota</taxon>
        <taxon>Fungi</taxon>
        <taxon>Dikarya</taxon>
        <taxon>Basidiomycota</taxon>
        <taxon>Agaricomycotina</taxon>
        <taxon>Agaricomycetes</taxon>
        <taxon>Polyporales</taxon>
        <taxon>Grifolaceae</taxon>
        <taxon>Grifola</taxon>
    </lineage>
</organism>
<comment type="caution">
    <text evidence="13">The sequence shown here is derived from an EMBL/GenBank/DDBJ whole genome shotgun (WGS) entry which is preliminary data.</text>
</comment>
<evidence type="ECO:0000256" key="8">
    <source>
        <dbReference type="ARBA" id="ARBA00023136"/>
    </source>
</evidence>
<feature type="compositionally biased region" description="Polar residues" evidence="11">
    <location>
        <begin position="1"/>
        <end position="15"/>
    </location>
</feature>
<evidence type="ECO:0000256" key="9">
    <source>
        <dbReference type="ARBA" id="ARBA00023303"/>
    </source>
</evidence>
<keyword evidence="4 12" id="KW-0812">Transmembrane</keyword>
<dbReference type="EMBL" id="LUGG01000004">
    <property type="protein sequence ID" value="OBZ75978.1"/>
    <property type="molecule type" value="Genomic_DNA"/>
</dbReference>